<reference evidence="10 11" key="1">
    <citation type="journal article" date="2024" name="J Genomics">
        <title>Draft genome sequencing and assembly of Favolaschia claudopus CIRM-BRFM 2984 isolated from oak limbs.</title>
        <authorList>
            <person name="Navarro D."/>
            <person name="Drula E."/>
            <person name="Chaduli D."/>
            <person name="Cazenave R."/>
            <person name="Ahrendt S."/>
            <person name="Wang J."/>
            <person name="Lipzen A."/>
            <person name="Daum C."/>
            <person name="Barry K."/>
            <person name="Grigoriev I.V."/>
            <person name="Favel A."/>
            <person name="Rosso M.N."/>
            <person name="Martin F."/>
        </authorList>
    </citation>
    <scope>NUCLEOTIDE SEQUENCE [LARGE SCALE GENOMIC DNA]</scope>
    <source>
        <strain evidence="10 11">CIRM-BRFM 2984</strain>
    </source>
</reference>
<keyword evidence="7" id="KW-0560">Oxidoreductase</keyword>
<dbReference type="Gene3D" id="3.40.718.10">
    <property type="entry name" value="Isopropylmalate Dehydrogenase"/>
    <property type="match status" value="1"/>
</dbReference>
<keyword evidence="5" id="KW-0479">Metal-binding</keyword>
<comment type="cofactor">
    <cofactor evidence="2">
        <name>Mg(2+)</name>
        <dbReference type="ChEBI" id="CHEBI:18420"/>
    </cofactor>
</comment>
<dbReference type="GO" id="GO:0004450">
    <property type="term" value="F:isocitrate dehydrogenase (NADP+) activity"/>
    <property type="evidence" value="ECO:0007669"/>
    <property type="project" value="UniProtKB-EC"/>
</dbReference>
<evidence type="ECO:0000256" key="8">
    <source>
        <dbReference type="ARBA" id="ARBA00023211"/>
    </source>
</evidence>
<dbReference type="GO" id="GO:0006739">
    <property type="term" value="P:NADP+ metabolic process"/>
    <property type="evidence" value="ECO:0007669"/>
    <property type="project" value="TreeGrafter"/>
</dbReference>
<dbReference type="AlphaFoldDB" id="A0AAV9Z1V6"/>
<evidence type="ECO:0000256" key="7">
    <source>
        <dbReference type="ARBA" id="ARBA00023002"/>
    </source>
</evidence>
<dbReference type="PANTHER" id="PTHR11822:SF21">
    <property type="entry name" value="ISOCITRATE DEHYDROGENASE [NADP], MITOCHONDRIAL"/>
    <property type="match status" value="1"/>
</dbReference>
<keyword evidence="4" id="KW-0816">Tricarboxylic acid cycle</keyword>
<comment type="cofactor">
    <cofactor evidence="1">
        <name>Mn(2+)</name>
        <dbReference type="ChEBI" id="CHEBI:29035"/>
    </cofactor>
</comment>
<comment type="similarity">
    <text evidence="3">Belongs to the isocitrate and isopropylmalate dehydrogenases family.</text>
</comment>
<dbReference type="GO" id="GO:0046872">
    <property type="term" value="F:metal ion binding"/>
    <property type="evidence" value="ECO:0007669"/>
    <property type="project" value="UniProtKB-KW"/>
</dbReference>
<dbReference type="GO" id="GO:0006099">
    <property type="term" value="P:tricarboxylic acid cycle"/>
    <property type="evidence" value="ECO:0007669"/>
    <property type="project" value="UniProtKB-KW"/>
</dbReference>
<comment type="catalytic activity">
    <reaction evidence="9">
        <text>D-threo-isocitrate + NADP(+) = 2-oxoglutarate + CO2 + NADPH</text>
        <dbReference type="Rhea" id="RHEA:19629"/>
        <dbReference type="ChEBI" id="CHEBI:15562"/>
        <dbReference type="ChEBI" id="CHEBI:16526"/>
        <dbReference type="ChEBI" id="CHEBI:16810"/>
        <dbReference type="ChEBI" id="CHEBI:57783"/>
        <dbReference type="ChEBI" id="CHEBI:58349"/>
        <dbReference type="EC" id="1.1.1.42"/>
    </reaction>
</comment>
<keyword evidence="8" id="KW-0464">Manganese</keyword>
<protein>
    <submittedName>
        <fullName evidence="10">Uncharacterized protein</fullName>
    </submittedName>
</protein>
<keyword evidence="11" id="KW-1185">Reference proteome</keyword>
<dbReference type="PANTHER" id="PTHR11822">
    <property type="entry name" value="NADP-SPECIFIC ISOCITRATE DEHYDROGENASE"/>
    <property type="match status" value="1"/>
</dbReference>
<evidence type="ECO:0000313" key="11">
    <source>
        <dbReference type="Proteomes" id="UP001362999"/>
    </source>
</evidence>
<proteinExistence type="inferred from homology"/>
<evidence type="ECO:0000256" key="5">
    <source>
        <dbReference type="ARBA" id="ARBA00022723"/>
    </source>
</evidence>
<evidence type="ECO:0000256" key="2">
    <source>
        <dbReference type="ARBA" id="ARBA00001946"/>
    </source>
</evidence>
<dbReference type="Proteomes" id="UP001362999">
    <property type="component" value="Unassembled WGS sequence"/>
</dbReference>
<evidence type="ECO:0000256" key="3">
    <source>
        <dbReference type="ARBA" id="ARBA00007769"/>
    </source>
</evidence>
<dbReference type="InterPro" id="IPR004790">
    <property type="entry name" value="Isocitrate_DH_NADP"/>
</dbReference>
<evidence type="ECO:0000256" key="1">
    <source>
        <dbReference type="ARBA" id="ARBA00001936"/>
    </source>
</evidence>
<comment type="caution">
    <text evidence="10">The sequence shown here is derived from an EMBL/GenBank/DDBJ whole genome shotgun (WGS) entry which is preliminary data.</text>
</comment>
<sequence length="207" mass="23553">MHIPDESISGFAHSSFKMVPAKKVPLFISTKNTILMNHDGGFEINIIHHSQYKPLSDDAAIYYEHRLINDMVAPAVEYSGGFVWSTKNYDGGAHSDILARKAELITPDGQVIEFEAAHRTWHYREYQKGSEWSINPVVSIFACVHGLLCVPSARPSRRPAWRRLIRMREYRVITGVYMDAAAKAKLSSILWSSANLMCCWERELQRG</sequence>
<evidence type="ECO:0000256" key="6">
    <source>
        <dbReference type="ARBA" id="ARBA00022842"/>
    </source>
</evidence>
<evidence type="ECO:0000256" key="4">
    <source>
        <dbReference type="ARBA" id="ARBA00022532"/>
    </source>
</evidence>
<organism evidence="10 11">
    <name type="scientific">Favolaschia claudopus</name>
    <dbReference type="NCBI Taxonomy" id="2862362"/>
    <lineage>
        <taxon>Eukaryota</taxon>
        <taxon>Fungi</taxon>
        <taxon>Dikarya</taxon>
        <taxon>Basidiomycota</taxon>
        <taxon>Agaricomycotina</taxon>
        <taxon>Agaricomycetes</taxon>
        <taxon>Agaricomycetidae</taxon>
        <taxon>Agaricales</taxon>
        <taxon>Marasmiineae</taxon>
        <taxon>Mycenaceae</taxon>
        <taxon>Favolaschia</taxon>
    </lineage>
</organism>
<accession>A0AAV9Z1V6</accession>
<evidence type="ECO:0000313" key="10">
    <source>
        <dbReference type="EMBL" id="KAK6968969.1"/>
    </source>
</evidence>
<dbReference type="EMBL" id="JAWWNJ010000237">
    <property type="protein sequence ID" value="KAK6968969.1"/>
    <property type="molecule type" value="Genomic_DNA"/>
</dbReference>
<keyword evidence="6" id="KW-0460">Magnesium</keyword>
<dbReference type="SUPFAM" id="SSF53659">
    <property type="entry name" value="Isocitrate/Isopropylmalate dehydrogenase-like"/>
    <property type="match status" value="1"/>
</dbReference>
<evidence type="ECO:0000256" key="9">
    <source>
        <dbReference type="ARBA" id="ARBA00023554"/>
    </source>
</evidence>
<dbReference type="GO" id="GO:0006102">
    <property type="term" value="P:isocitrate metabolic process"/>
    <property type="evidence" value="ECO:0007669"/>
    <property type="project" value="InterPro"/>
</dbReference>
<dbReference type="GO" id="GO:0005739">
    <property type="term" value="C:mitochondrion"/>
    <property type="evidence" value="ECO:0007669"/>
    <property type="project" value="TreeGrafter"/>
</dbReference>
<name>A0AAV9Z1V6_9AGAR</name>
<gene>
    <name evidence="10" type="ORF">R3P38DRAFT_3244298</name>
</gene>